<dbReference type="OrthoDB" id="2021138at2759"/>
<dbReference type="Proteomes" id="UP001152320">
    <property type="component" value="Chromosome 3"/>
</dbReference>
<protein>
    <submittedName>
        <fullName evidence="6">Protein lap4</fullName>
    </submittedName>
</protein>
<gene>
    <name evidence="6" type="ORF">HOLleu_09216</name>
</gene>
<evidence type="ECO:0000256" key="2">
    <source>
        <dbReference type="ARBA" id="ARBA00022737"/>
    </source>
</evidence>
<dbReference type="InterPro" id="IPR050216">
    <property type="entry name" value="LRR_domain-containing"/>
</dbReference>
<name>A0A9Q1CIH8_HOLLE</name>
<evidence type="ECO:0000256" key="1">
    <source>
        <dbReference type="ARBA" id="ARBA00022614"/>
    </source>
</evidence>
<dbReference type="PANTHER" id="PTHR48051">
    <property type="match status" value="1"/>
</dbReference>
<dbReference type="InterPro" id="IPR032675">
    <property type="entry name" value="LRR_dom_sf"/>
</dbReference>
<dbReference type="Pfam" id="PF23598">
    <property type="entry name" value="LRR_14"/>
    <property type="match status" value="1"/>
</dbReference>
<keyword evidence="2" id="KW-0677">Repeat</keyword>
<reference evidence="6" key="1">
    <citation type="submission" date="2021-10" db="EMBL/GenBank/DDBJ databases">
        <title>Tropical sea cucumber genome reveals ecological adaptation and Cuvierian tubules defense mechanism.</title>
        <authorList>
            <person name="Chen T."/>
        </authorList>
    </citation>
    <scope>NUCLEOTIDE SEQUENCE</scope>
    <source>
        <strain evidence="6">Nanhai2018</strain>
        <tissue evidence="6">Muscle</tissue>
    </source>
</reference>
<organism evidence="6 7">
    <name type="scientific">Holothuria leucospilota</name>
    <name type="common">Black long sea cucumber</name>
    <name type="synonym">Mertensiothuria leucospilota</name>
    <dbReference type="NCBI Taxonomy" id="206669"/>
    <lineage>
        <taxon>Eukaryota</taxon>
        <taxon>Metazoa</taxon>
        <taxon>Echinodermata</taxon>
        <taxon>Eleutherozoa</taxon>
        <taxon>Echinozoa</taxon>
        <taxon>Holothuroidea</taxon>
        <taxon>Aspidochirotacea</taxon>
        <taxon>Aspidochirotida</taxon>
        <taxon>Holothuriidae</taxon>
        <taxon>Holothuria</taxon>
    </lineage>
</organism>
<dbReference type="SUPFAM" id="SSF52058">
    <property type="entry name" value="L domain-like"/>
    <property type="match status" value="1"/>
</dbReference>
<keyword evidence="1" id="KW-0433">Leucine-rich repeat</keyword>
<dbReference type="Gene3D" id="3.80.10.10">
    <property type="entry name" value="Ribonuclease Inhibitor"/>
    <property type="match status" value="2"/>
</dbReference>
<feature type="compositionally biased region" description="Basic residues" evidence="3">
    <location>
        <begin position="84"/>
        <end position="94"/>
    </location>
</feature>
<evidence type="ECO:0000256" key="4">
    <source>
        <dbReference type="SAM" id="Phobius"/>
    </source>
</evidence>
<sequence>MKIKMGLEGWLTVMGEFLTYIGEWLDNHVGDFLQSMDPSVLAVSVVVLIAYIWFCWYIQVNKPKNEKIKKKYYKGCRPRVYKQSGRHYTKKKQKNGGASKHGHSNSTLFRLVHCGEISRWPPELLCQHCQQVQAKGGCRYKSCRVCCQGISSSICQVHGTGERVAQELVSSACREKHIQLDVSYTNLKNCPLQLGFVGSQLTSLNLSNNRLNSLPPEVGLLRGLQELFLQYNCLEQLPDCIGNFDYLQELDCKNNHLRRLPSTIGNLRKLLVLNLTNNYITELPVNIGQLLLLEELCVHSNRLQAIPDSLCNLINLRDLYVGENHHLKQLPCNFGNLIRLSELDISSCALDTLPESLCNCTSLTKVWLSHNKLKYLPSQLGRLHQLKELHVCNNQLQYFPASISYLQLYTFRATNNPLLNEGEHKKCNSLSVSPCESVPPLQELTGRTLVNHDLVSKFPPTLIPRQLKAKLQKYRRCSSCGGPFIDYFKSELCFATVFVFHRLPLYQQICSPHTNERCSAVEIKQTHN</sequence>
<dbReference type="Pfam" id="PF00560">
    <property type="entry name" value="LRR_1"/>
    <property type="match status" value="2"/>
</dbReference>
<evidence type="ECO:0000313" key="6">
    <source>
        <dbReference type="EMBL" id="KAJ8046052.1"/>
    </source>
</evidence>
<proteinExistence type="predicted"/>
<dbReference type="SMART" id="SM00364">
    <property type="entry name" value="LRR_BAC"/>
    <property type="match status" value="6"/>
</dbReference>
<dbReference type="EMBL" id="JAIZAY010000003">
    <property type="protein sequence ID" value="KAJ8046052.1"/>
    <property type="molecule type" value="Genomic_DNA"/>
</dbReference>
<dbReference type="PROSITE" id="PS51450">
    <property type="entry name" value="LRR"/>
    <property type="match status" value="2"/>
</dbReference>
<feature type="domain" description="Disease resistance R13L4/SHOC-2-like LRR" evidence="5">
    <location>
        <begin position="228"/>
        <end position="320"/>
    </location>
</feature>
<comment type="caution">
    <text evidence="6">The sequence shown here is derived from an EMBL/GenBank/DDBJ whole genome shotgun (WGS) entry which is preliminary data.</text>
</comment>
<dbReference type="InterPro" id="IPR055414">
    <property type="entry name" value="LRR_R13L4/SHOC2-like"/>
</dbReference>
<evidence type="ECO:0000259" key="5">
    <source>
        <dbReference type="Pfam" id="PF23598"/>
    </source>
</evidence>
<keyword evidence="4" id="KW-0812">Transmembrane</keyword>
<feature type="transmembrane region" description="Helical" evidence="4">
    <location>
        <begin position="40"/>
        <end position="60"/>
    </location>
</feature>
<dbReference type="InterPro" id="IPR003591">
    <property type="entry name" value="Leu-rich_rpt_typical-subtyp"/>
</dbReference>
<dbReference type="InterPro" id="IPR001611">
    <property type="entry name" value="Leu-rich_rpt"/>
</dbReference>
<dbReference type="PANTHER" id="PTHR48051:SF54">
    <property type="entry name" value="LEUCINE-RICH REPEAT-CONTAINING PROTEIN"/>
    <property type="match status" value="1"/>
</dbReference>
<accession>A0A9Q1CIH8</accession>
<evidence type="ECO:0000313" key="7">
    <source>
        <dbReference type="Proteomes" id="UP001152320"/>
    </source>
</evidence>
<keyword evidence="4" id="KW-0472">Membrane</keyword>
<dbReference type="AlphaFoldDB" id="A0A9Q1CIH8"/>
<dbReference type="SMART" id="SM00369">
    <property type="entry name" value="LRR_TYP"/>
    <property type="match status" value="7"/>
</dbReference>
<dbReference type="GO" id="GO:0005737">
    <property type="term" value="C:cytoplasm"/>
    <property type="evidence" value="ECO:0007669"/>
    <property type="project" value="TreeGrafter"/>
</dbReference>
<keyword evidence="4" id="KW-1133">Transmembrane helix</keyword>
<evidence type="ECO:0000256" key="3">
    <source>
        <dbReference type="SAM" id="MobiDB-lite"/>
    </source>
</evidence>
<feature type="region of interest" description="Disordered" evidence="3">
    <location>
        <begin position="84"/>
        <end position="104"/>
    </location>
</feature>
<keyword evidence="7" id="KW-1185">Reference proteome</keyword>